<protein>
    <submittedName>
        <fullName evidence="5">Outer membrane protein beta-barrel domain-containing protein</fullName>
    </submittedName>
</protein>
<reference evidence="5 7" key="2">
    <citation type="submission" date="2017-01" db="EMBL/GenBank/DDBJ databases">
        <authorList>
            <person name="Mah S.A."/>
            <person name="Swanson W.J."/>
            <person name="Moy G.W."/>
            <person name="Vacquier V.D."/>
        </authorList>
    </citation>
    <scope>NUCLEOTIDE SEQUENCE [LARGE SCALE GENOMIC DNA]</scope>
    <source>
        <strain evidence="5 7">ATCC 29606</strain>
    </source>
</reference>
<evidence type="ECO:0000256" key="2">
    <source>
        <dbReference type="SAM" id="SignalP"/>
    </source>
</evidence>
<dbReference type="SUPFAM" id="SSF56925">
    <property type="entry name" value="OMPA-like"/>
    <property type="match status" value="1"/>
</dbReference>
<dbReference type="Proteomes" id="UP000186079">
    <property type="component" value="Unassembled WGS sequence"/>
</dbReference>
<feature type="chain" id="PRO_5015034547" evidence="2">
    <location>
        <begin position="26"/>
        <end position="168"/>
    </location>
</feature>
<accession>A0A0B2D7P0</accession>
<feature type="domain" description="Outer membrane protein beta-barrel" evidence="3">
    <location>
        <begin position="11"/>
        <end position="150"/>
    </location>
</feature>
<evidence type="ECO:0000256" key="1">
    <source>
        <dbReference type="ARBA" id="ARBA00022729"/>
    </source>
</evidence>
<evidence type="ECO:0000313" key="4">
    <source>
        <dbReference type="EMBL" id="KHO66133.1"/>
    </source>
</evidence>
<dbReference type="AlphaFoldDB" id="A0A0B3BNU2"/>
<dbReference type="STRING" id="706570.PT85_00660"/>
<dbReference type="EMBL" id="JTAK01000001">
    <property type="protein sequence ID" value="KHO66133.1"/>
    <property type="molecule type" value="Genomic_DNA"/>
</dbReference>
<feature type="signal peptide" evidence="2">
    <location>
        <begin position="1"/>
        <end position="25"/>
    </location>
</feature>
<evidence type="ECO:0000313" key="5">
    <source>
        <dbReference type="EMBL" id="SIQ82513.1"/>
    </source>
</evidence>
<accession>A0A0B3BNU2</accession>
<organism evidence="4 6">
    <name type="scientific">Pseudomonas flexibilis</name>
    <dbReference type="NCBI Taxonomy" id="706570"/>
    <lineage>
        <taxon>Bacteria</taxon>
        <taxon>Pseudomonadati</taxon>
        <taxon>Pseudomonadota</taxon>
        <taxon>Gammaproteobacteria</taxon>
        <taxon>Pseudomonadales</taxon>
        <taxon>Pseudomonadaceae</taxon>
        <taxon>Pseudomonas</taxon>
    </lineage>
</organism>
<dbReference type="Proteomes" id="UP000030980">
    <property type="component" value="Unassembled WGS sequence"/>
</dbReference>
<dbReference type="InterPro" id="IPR011250">
    <property type="entry name" value="OMP/PagP_B-barrel"/>
</dbReference>
<evidence type="ECO:0000259" key="3">
    <source>
        <dbReference type="Pfam" id="PF13505"/>
    </source>
</evidence>
<gene>
    <name evidence="4" type="ORF">PT85_00660</name>
    <name evidence="5" type="ORF">SAMN05421672_110140</name>
</gene>
<proteinExistence type="predicted"/>
<evidence type="ECO:0000313" key="6">
    <source>
        <dbReference type="Proteomes" id="UP000030980"/>
    </source>
</evidence>
<sequence length="168" mass="18137">MKSALKVAVFAVGLSTFAATTLAQAQIGPYGGVMISRAEIDHTDLTSLGYKLGFQASQNLALEARLGTGLTDDSINGLTYEIDNYVGAYAKLLMPFNPQFSAYIIGGYSRAEGKIYNRVSPVHTWSEHDFSAGLGVDLHLAPNLSASMEWINLVDEVDLMSFGVNFSF</sequence>
<keyword evidence="6" id="KW-1185">Reference proteome</keyword>
<name>A0A0B3BNU2_9PSED</name>
<dbReference type="EMBL" id="FTMC01000010">
    <property type="protein sequence ID" value="SIQ82513.1"/>
    <property type="molecule type" value="Genomic_DNA"/>
</dbReference>
<dbReference type="Pfam" id="PF13505">
    <property type="entry name" value="OMP_b-brl"/>
    <property type="match status" value="1"/>
</dbReference>
<dbReference type="InterPro" id="IPR027385">
    <property type="entry name" value="Beta-barrel_OMP"/>
</dbReference>
<dbReference type="RefSeq" id="WP_027591856.1">
    <property type="nucleotide sequence ID" value="NZ_FMUP01000008.1"/>
</dbReference>
<evidence type="ECO:0000313" key="7">
    <source>
        <dbReference type="Proteomes" id="UP000186079"/>
    </source>
</evidence>
<reference evidence="4 6" key="1">
    <citation type="submission" date="2014-11" db="EMBL/GenBank/DDBJ databases">
        <title>Genome sequence of Pseudomonas tuomuerensis JCM 14085.</title>
        <authorList>
            <person name="Shin S.-K."/>
            <person name="Yi H."/>
        </authorList>
    </citation>
    <scope>NUCLEOTIDE SEQUENCE [LARGE SCALE GENOMIC DNA]</scope>
    <source>
        <strain evidence="4 6">JCM 14085</strain>
    </source>
</reference>
<keyword evidence="1 2" id="KW-0732">Signal</keyword>
<dbReference type="Gene3D" id="2.40.160.20">
    <property type="match status" value="1"/>
</dbReference>
<dbReference type="PATRIC" id="fig|706570.3.peg.648"/>